<dbReference type="Proteomes" id="UP000235005">
    <property type="component" value="Unassembled WGS sequence"/>
</dbReference>
<dbReference type="EMBL" id="PKUS01000011">
    <property type="protein sequence ID" value="PLW68835.1"/>
    <property type="molecule type" value="Genomic_DNA"/>
</dbReference>
<evidence type="ECO:0000313" key="1">
    <source>
        <dbReference type="EMBL" id="PLW68835.1"/>
    </source>
</evidence>
<keyword evidence="2" id="KW-1185">Reference proteome</keyword>
<comment type="caution">
    <text evidence="1">The sequence shown here is derived from an EMBL/GenBank/DDBJ whole genome shotgun (WGS) entry which is preliminary data.</text>
</comment>
<protein>
    <submittedName>
        <fullName evidence="1">Transporting ATPase</fullName>
    </submittedName>
</protein>
<dbReference type="OrthoDB" id="5298591at2"/>
<dbReference type="AlphaFoldDB" id="A0A2N5X2X8"/>
<accession>A0A2N5X2X8</accession>
<name>A0A2N5X2X8_9GAMM</name>
<reference evidence="1 2" key="1">
    <citation type="submission" date="2018-01" db="EMBL/GenBank/DDBJ databases">
        <title>The draft genome sequence of Halioglobus lutimaris HF004.</title>
        <authorList>
            <person name="Du Z.-J."/>
            <person name="Shi M.-J."/>
        </authorList>
    </citation>
    <scope>NUCLEOTIDE SEQUENCE [LARGE SCALE GENOMIC DNA]</scope>
    <source>
        <strain evidence="1 2">HF004</strain>
    </source>
</reference>
<proteinExistence type="predicted"/>
<dbReference type="InterPro" id="IPR007411">
    <property type="entry name" value="EpmC"/>
</dbReference>
<dbReference type="Pfam" id="PF04315">
    <property type="entry name" value="EpmC"/>
    <property type="match status" value="1"/>
</dbReference>
<gene>
    <name evidence="1" type="ORF">C0039_11090</name>
</gene>
<evidence type="ECO:0000313" key="2">
    <source>
        <dbReference type="Proteomes" id="UP000235005"/>
    </source>
</evidence>
<organism evidence="1 2">
    <name type="scientific">Pseudohalioglobus lutimaris</name>
    <dbReference type="NCBI Taxonomy" id="1737061"/>
    <lineage>
        <taxon>Bacteria</taxon>
        <taxon>Pseudomonadati</taxon>
        <taxon>Pseudomonadota</taxon>
        <taxon>Gammaproteobacteria</taxon>
        <taxon>Cellvibrionales</taxon>
        <taxon>Halieaceae</taxon>
        <taxon>Pseudohalioglobus</taxon>
    </lineage>
</organism>
<sequence length="172" mass="19255">MAFARCFARSESTLLVGGADEPLYQPATTKGAPNLLYYREDYFASALHEIAHWCIAGVDRRQQVDFGYWYAPEGRNAAQQRAFEAVEVKPQALEWFFSLACRHRFRVSVDNFGPQGDLPDTSFFRQQVAARARAYQAAGLPQRAGQLYRVLAHEFGGPGSLDSLRFNAADLA</sequence>